<evidence type="ECO:0000256" key="6">
    <source>
        <dbReference type="ARBA" id="ARBA00022741"/>
    </source>
</evidence>
<dbReference type="InterPro" id="IPR010559">
    <property type="entry name" value="Sig_transdc_His_kin_internal"/>
</dbReference>
<accession>A0ABR5AI80</accession>
<keyword evidence="7" id="KW-0418">Kinase</keyword>
<dbReference type="SUPFAM" id="SSF55874">
    <property type="entry name" value="ATPase domain of HSP90 chaperone/DNA topoisomerase II/histidine kinase"/>
    <property type="match status" value="1"/>
</dbReference>
<dbReference type="Gene3D" id="3.30.565.10">
    <property type="entry name" value="Histidine kinase-like ATPase, C-terminal domain"/>
    <property type="match status" value="1"/>
</dbReference>
<organism evidence="14 15">
    <name type="scientific">Gordoniibacillus kamchatkensis</name>
    <dbReference type="NCBI Taxonomy" id="1590651"/>
    <lineage>
        <taxon>Bacteria</taxon>
        <taxon>Bacillati</taxon>
        <taxon>Bacillota</taxon>
        <taxon>Bacilli</taxon>
        <taxon>Bacillales</taxon>
        <taxon>Paenibacillaceae</taxon>
        <taxon>Gordoniibacillus</taxon>
    </lineage>
</organism>
<evidence type="ECO:0000313" key="14">
    <source>
        <dbReference type="EMBL" id="KIL40753.1"/>
    </source>
</evidence>
<evidence type="ECO:0000313" key="15">
    <source>
        <dbReference type="Proteomes" id="UP000031967"/>
    </source>
</evidence>
<evidence type="ECO:0000259" key="13">
    <source>
        <dbReference type="PROSITE" id="PS50885"/>
    </source>
</evidence>
<evidence type="ECO:0000256" key="8">
    <source>
        <dbReference type="ARBA" id="ARBA00022840"/>
    </source>
</evidence>
<keyword evidence="10" id="KW-0902">Two-component regulatory system</keyword>
<dbReference type="Proteomes" id="UP000031967">
    <property type="component" value="Unassembled WGS sequence"/>
</dbReference>
<keyword evidence="4" id="KW-0808">Transferase</keyword>
<name>A0ABR5AI80_9BACL</name>
<keyword evidence="9 12" id="KW-1133">Transmembrane helix</keyword>
<dbReference type="Pfam" id="PF02518">
    <property type="entry name" value="HATPase_c"/>
    <property type="match status" value="1"/>
</dbReference>
<gene>
    <name evidence="14" type="ORF">SD70_11860</name>
</gene>
<evidence type="ECO:0000256" key="12">
    <source>
        <dbReference type="SAM" id="Phobius"/>
    </source>
</evidence>
<evidence type="ECO:0000256" key="9">
    <source>
        <dbReference type="ARBA" id="ARBA00022989"/>
    </source>
</evidence>
<dbReference type="EMBL" id="JXAK01000017">
    <property type="protein sequence ID" value="KIL40753.1"/>
    <property type="molecule type" value="Genomic_DNA"/>
</dbReference>
<comment type="caution">
    <text evidence="14">The sequence shown here is derived from an EMBL/GenBank/DDBJ whole genome shotgun (WGS) entry which is preliminary data.</text>
</comment>
<dbReference type="Pfam" id="PF06580">
    <property type="entry name" value="His_kinase"/>
    <property type="match status" value="1"/>
</dbReference>
<dbReference type="SMART" id="SM00304">
    <property type="entry name" value="HAMP"/>
    <property type="match status" value="1"/>
</dbReference>
<keyword evidence="3" id="KW-0597">Phosphoprotein</keyword>
<keyword evidence="6" id="KW-0547">Nucleotide-binding</keyword>
<dbReference type="SUPFAM" id="SSF158472">
    <property type="entry name" value="HAMP domain-like"/>
    <property type="match status" value="1"/>
</dbReference>
<dbReference type="Pfam" id="PF00672">
    <property type="entry name" value="HAMP"/>
    <property type="match status" value="1"/>
</dbReference>
<evidence type="ECO:0000256" key="3">
    <source>
        <dbReference type="ARBA" id="ARBA00022553"/>
    </source>
</evidence>
<keyword evidence="2" id="KW-1003">Cell membrane</keyword>
<dbReference type="CDD" id="cd06225">
    <property type="entry name" value="HAMP"/>
    <property type="match status" value="1"/>
</dbReference>
<evidence type="ECO:0000256" key="2">
    <source>
        <dbReference type="ARBA" id="ARBA00022475"/>
    </source>
</evidence>
<dbReference type="InterPro" id="IPR036890">
    <property type="entry name" value="HATPase_C_sf"/>
</dbReference>
<dbReference type="InterPro" id="IPR050640">
    <property type="entry name" value="Bact_2-comp_sensor_kinase"/>
</dbReference>
<dbReference type="PANTHER" id="PTHR34220">
    <property type="entry name" value="SENSOR HISTIDINE KINASE YPDA"/>
    <property type="match status" value="1"/>
</dbReference>
<dbReference type="Gene3D" id="6.10.340.10">
    <property type="match status" value="1"/>
</dbReference>
<dbReference type="InterPro" id="IPR003594">
    <property type="entry name" value="HATPase_dom"/>
</dbReference>
<protein>
    <recommendedName>
        <fullName evidence="13">HAMP domain-containing protein</fullName>
    </recommendedName>
</protein>
<sequence length="405" mass="45865">MIVSVNELQLRAIIEEYSQSQNMMLLSADGVILSGLNDIGQTYAHFEEINKPVASLIRNVGGEEQIVVKKMLPLTGWMLVSLTPYEAATSQVYEIFRSNFLIEIGFVALFLVILIYLLRQFTKPILRLVQVAASIEAGNLSIRSHITGSNEFVKLGRSFDNMLDSIETMVRQITYEQELKRKAELAMLQAQINPHFLFNILNAVRLRIMLRGDRENADVISSLSHLLRMTFINNREFISLQEEVELVKQYMNLMNFTSKDAFRYEIDLSSETLHELVPRFILQPMIENAIIHGLRQYAGNIRIRAWKEDKLLVIAVEDDGGGMAEATVAELRQRLQGGVENSAARPETNQGMSGFGLFNVYERLTIIYGDRFRMDMKSELGKGTVIYLFIPNGGEKRAVESADGG</sequence>
<dbReference type="PANTHER" id="PTHR34220:SF11">
    <property type="entry name" value="SENSOR PROTEIN KINASE HPTS"/>
    <property type="match status" value="1"/>
</dbReference>
<keyword evidence="5 12" id="KW-0812">Transmembrane</keyword>
<keyword evidence="11 12" id="KW-0472">Membrane</keyword>
<comment type="subcellular location">
    <subcellularLocation>
        <location evidence="1">Cell membrane</location>
        <topology evidence="1">Multi-pass membrane protein</topology>
    </subcellularLocation>
</comment>
<feature type="domain" description="HAMP" evidence="13">
    <location>
        <begin position="119"/>
        <end position="171"/>
    </location>
</feature>
<evidence type="ECO:0000256" key="4">
    <source>
        <dbReference type="ARBA" id="ARBA00022679"/>
    </source>
</evidence>
<evidence type="ECO:0000256" key="5">
    <source>
        <dbReference type="ARBA" id="ARBA00022692"/>
    </source>
</evidence>
<evidence type="ECO:0000256" key="11">
    <source>
        <dbReference type="ARBA" id="ARBA00023136"/>
    </source>
</evidence>
<evidence type="ECO:0000256" key="10">
    <source>
        <dbReference type="ARBA" id="ARBA00023012"/>
    </source>
</evidence>
<dbReference type="PROSITE" id="PS50885">
    <property type="entry name" value="HAMP"/>
    <property type="match status" value="1"/>
</dbReference>
<evidence type="ECO:0000256" key="1">
    <source>
        <dbReference type="ARBA" id="ARBA00004651"/>
    </source>
</evidence>
<proteinExistence type="predicted"/>
<feature type="transmembrane region" description="Helical" evidence="12">
    <location>
        <begin position="100"/>
        <end position="118"/>
    </location>
</feature>
<keyword evidence="8" id="KW-0067">ATP-binding</keyword>
<evidence type="ECO:0000256" key="7">
    <source>
        <dbReference type="ARBA" id="ARBA00022777"/>
    </source>
</evidence>
<dbReference type="InterPro" id="IPR003660">
    <property type="entry name" value="HAMP_dom"/>
</dbReference>
<reference evidence="14 15" key="1">
    <citation type="submission" date="2014-12" db="EMBL/GenBank/DDBJ databases">
        <title>Draft genome sequence of Paenibacillus kamchatkensis strain B-2647.</title>
        <authorList>
            <person name="Karlyshev A.V."/>
            <person name="Kudryashova E.B."/>
        </authorList>
    </citation>
    <scope>NUCLEOTIDE SEQUENCE [LARGE SCALE GENOMIC DNA]</scope>
    <source>
        <strain evidence="14 15">VKM B-2647</strain>
    </source>
</reference>
<keyword evidence="15" id="KW-1185">Reference proteome</keyword>